<evidence type="ECO:0000313" key="2">
    <source>
        <dbReference type="EMBL" id="QLG50086.1"/>
    </source>
</evidence>
<sequence>MDRTETEAGDEGGVKETLEQARRLIEELSVPNGEFAVVCKDTGVVPEPVTDASFNSYEAADCACEAARQYREALGTLDRSLTRYDLVASERFTGSLESSTVRESIDRRRANGLPQTRQTVTVAGDRNDEWLRIENCPVVHLAGPDSLLDDEFVSRQLDSNVSSRNTPQE</sequence>
<dbReference type="AlphaFoldDB" id="A0A7D5GUI4"/>
<evidence type="ECO:0000259" key="1">
    <source>
        <dbReference type="Pfam" id="PF24422"/>
    </source>
</evidence>
<dbReference type="RefSeq" id="WP_179262254.1">
    <property type="nucleotide sequence ID" value="NZ_CP058601.1"/>
</dbReference>
<dbReference type="KEGG" id="haly:HYG82_15085"/>
<protein>
    <recommendedName>
        <fullName evidence="1">DUF7552 domain-containing protein</fullName>
    </recommendedName>
</protein>
<accession>A0A7D5GUI4</accession>
<evidence type="ECO:0000313" key="3">
    <source>
        <dbReference type="Proteomes" id="UP000509241"/>
    </source>
</evidence>
<dbReference type="OrthoDB" id="342580at2157"/>
<dbReference type="InterPro" id="IPR055974">
    <property type="entry name" value="DUF7552"/>
</dbReference>
<dbReference type="GeneID" id="56034642"/>
<dbReference type="EMBL" id="CP058601">
    <property type="protein sequence ID" value="QLG50086.1"/>
    <property type="molecule type" value="Genomic_DNA"/>
</dbReference>
<dbReference type="Proteomes" id="UP000509241">
    <property type="component" value="Chromosome"/>
</dbReference>
<proteinExistence type="predicted"/>
<organism evidence="2 3">
    <name type="scientific">Natrinema halophilum</name>
    <dbReference type="NCBI Taxonomy" id="1699371"/>
    <lineage>
        <taxon>Archaea</taxon>
        <taxon>Methanobacteriati</taxon>
        <taxon>Methanobacteriota</taxon>
        <taxon>Stenosarchaea group</taxon>
        <taxon>Halobacteria</taxon>
        <taxon>Halobacteriales</taxon>
        <taxon>Natrialbaceae</taxon>
        <taxon>Natrinema</taxon>
    </lineage>
</organism>
<feature type="domain" description="DUF7552" evidence="1">
    <location>
        <begin position="17"/>
        <end position="91"/>
    </location>
</feature>
<gene>
    <name evidence="2" type="ORF">HYG82_15085</name>
</gene>
<keyword evidence="3" id="KW-1185">Reference proteome</keyword>
<name>A0A7D5GUI4_9EURY</name>
<dbReference type="Pfam" id="PF24422">
    <property type="entry name" value="DUF7552"/>
    <property type="match status" value="1"/>
</dbReference>
<reference evidence="2 3" key="1">
    <citation type="submission" date="2020-07" db="EMBL/GenBank/DDBJ databases">
        <authorList>
            <person name="Cui H."/>
        </authorList>
    </citation>
    <scope>NUCLEOTIDE SEQUENCE [LARGE SCALE GENOMIC DNA]</scope>
    <source>
        <strain evidence="2 3">YPL8</strain>
    </source>
</reference>